<keyword evidence="3" id="KW-1185">Reference proteome</keyword>
<accession>A0A4R5DLW6</accession>
<evidence type="ECO:0000313" key="3">
    <source>
        <dbReference type="Proteomes" id="UP000294850"/>
    </source>
</evidence>
<comment type="caution">
    <text evidence="2">The sequence shown here is derived from an EMBL/GenBank/DDBJ whole genome shotgun (WGS) entry which is preliminary data.</text>
</comment>
<dbReference type="RefSeq" id="WP_131960976.1">
    <property type="nucleotide sequence ID" value="NZ_SMFL01000011.1"/>
</dbReference>
<dbReference type="EMBL" id="SMFL01000011">
    <property type="protein sequence ID" value="TDE11643.1"/>
    <property type="molecule type" value="Genomic_DNA"/>
</dbReference>
<protein>
    <recommendedName>
        <fullName evidence="4">META domain-containing protein</fullName>
    </recommendedName>
</protein>
<organism evidence="2 3">
    <name type="scientific">Dyadobacter psychrotolerans</name>
    <dbReference type="NCBI Taxonomy" id="2541721"/>
    <lineage>
        <taxon>Bacteria</taxon>
        <taxon>Pseudomonadati</taxon>
        <taxon>Bacteroidota</taxon>
        <taxon>Cytophagia</taxon>
        <taxon>Cytophagales</taxon>
        <taxon>Spirosomataceae</taxon>
        <taxon>Dyadobacter</taxon>
    </lineage>
</organism>
<gene>
    <name evidence="2" type="ORF">E0F88_24775</name>
</gene>
<feature type="signal peptide" evidence="1">
    <location>
        <begin position="1"/>
        <end position="23"/>
    </location>
</feature>
<dbReference type="Gene3D" id="2.40.128.270">
    <property type="match status" value="1"/>
</dbReference>
<evidence type="ECO:0000313" key="2">
    <source>
        <dbReference type="EMBL" id="TDE11643.1"/>
    </source>
</evidence>
<name>A0A4R5DLW6_9BACT</name>
<dbReference type="InterPro" id="IPR038670">
    <property type="entry name" value="HslJ-like_sf"/>
</dbReference>
<evidence type="ECO:0000256" key="1">
    <source>
        <dbReference type="SAM" id="SignalP"/>
    </source>
</evidence>
<dbReference type="PROSITE" id="PS51257">
    <property type="entry name" value="PROKAR_LIPOPROTEIN"/>
    <property type="match status" value="1"/>
</dbReference>
<reference evidence="2 3" key="1">
    <citation type="submission" date="2019-03" db="EMBL/GenBank/DDBJ databases">
        <title>Dyadobacter AR-3-6 sp. nov., isolated from arctic soil.</title>
        <authorList>
            <person name="Chaudhary D.K."/>
        </authorList>
    </citation>
    <scope>NUCLEOTIDE SEQUENCE [LARGE SCALE GENOMIC DNA]</scope>
    <source>
        <strain evidence="2 3">AR-3-6</strain>
    </source>
</reference>
<evidence type="ECO:0008006" key="4">
    <source>
        <dbReference type="Google" id="ProtNLM"/>
    </source>
</evidence>
<sequence length="145" mass="16220">MRNFNLWAVLLLLPLLAGCGKTATTITTDVDKELTGKWQLEKVIEENDTINKPSGKNGLYDVSLTFKEKGELEATSSTNYLTGFYETAQLNAIHLGGDGTEREETAWGNAFVNALPNVNIYDLKSNNRLVLFYNNNSQLIFNRVQ</sequence>
<feature type="chain" id="PRO_5020551681" description="META domain-containing protein" evidence="1">
    <location>
        <begin position="24"/>
        <end position="145"/>
    </location>
</feature>
<dbReference type="Proteomes" id="UP000294850">
    <property type="component" value="Unassembled WGS sequence"/>
</dbReference>
<dbReference type="OrthoDB" id="955799at2"/>
<proteinExistence type="predicted"/>
<keyword evidence="1" id="KW-0732">Signal</keyword>
<dbReference type="AlphaFoldDB" id="A0A4R5DLW6"/>